<proteinExistence type="predicted"/>
<evidence type="ECO:0000256" key="1">
    <source>
        <dbReference type="SAM" id="SignalP"/>
    </source>
</evidence>
<reference evidence="3" key="3">
    <citation type="submission" date="2016-06" db="UniProtKB">
        <authorList>
            <consortium name="WormBaseParasite"/>
        </authorList>
    </citation>
    <scope>IDENTIFICATION</scope>
</reference>
<keyword evidence="2" id="KW-1185">Reference proteome</keyword>
<organism evidence="2 3">
    <name type="scientific">Globodera pallida</name>
    <name type="common">Potato cyst nematode worm</name>
    <name type="synonym">Heterodera pallida</name>
    <dbReference type="NCBI Taxonomy" id="36090"/>
    <lineage>
        <taxon>Eukaryota</taxon>
        <taxon>Metazoa</taxon>
        <taxon>Ecdysozoa</taxon>
        <taxon>Nematoda</taxon>
        <taxon>Chromadorea</taxon>
        <taxon>Rhabditida</taxon>
        <taxon>Tylenchina</taxon>
        <taxon>Tylenchomorpha</taxon>
        <taxon>Tylenchoidea</taxon>
        <taxon>Heteroderidae</taxon>
        <taxon>Heteroderinae</taxon>
        <taxon>Globodera</taxon>
    </lineage>
</organism>
<evidence type="ECO:0000313" key="2">
    <source>
        <dbReference type="Proteomes" id="UP000050741"/>
    </source>
</evidence>
<dbReference type="WBParaSite" id="GPLIN_000296300">
    <property type="protein sequence ID" value="GPLIN_000296300"/>
    <property type="gene ID" value="GPLIN_000296300"/>
</dbReference>
<protein>
    <submittedName>
        <fullName evidence="3">Nodule Cysteine-Rich (NCR) secreted peptide</fullName>
    </submittedName>
</protein>
<name>A0A183BQS7_GLOPA</name>
<reference evidence="2" key="2">
    <citation type="submission" date="2014-05" db="EMBL/GenBank/DDBJ databases">
        <title>The genome and life-stage specific transcriptomes of Globodera pallida elucidate key aspects of plant parasitism by a cyst nematode.</title>
        <authorList>
            <person name="Cotton J.A."/>
            <person name="Lilley C.J."/>
            <person name="Jones L.M."/>
            <person name="Kikuchi T."/>
            <person name="Reid A.J."/>
            <person name="Thorpe P."/>
            <person name="Tsai I.J."/>
            <person name="Beasley H."/>
            <person name="Blok V."/>
            <person name="Cock P.J.A."/>
            <person name="Van den Akker S.E."/>
            <person name="Holroyd N."/>
            <person name="Hunt M."/>
            <person name="Mantelin S."/>
            <person name="Naghra H."/>
            <person name="Pain A."/>
            <person name="Palomares-Rius J.E."/>
            <person name="Zarowiecki M."/>
            <person name="Berriman M."/>
            <person name="Jones J.T."/>
            <person name="Urwin P.E."/>
        </authorList>
    </citation>
    <scope>NUCLEOTIDE SEQUENCE [LARGE SCALE GENOMIC DNA]</scope>
    <source>
        <strain evidence="2">Lindley</strain>
    </source>
</reference>
<evidence type="ECO:0000313" key="3">
    <source>
        <dbReference type="WBParaSite" id="GPLIN_000296300"/>
    </source>
</evidence>
<feature type="signal peptide" evidence="1">
    <location>
        <begin position="1"/>
        <end position="21"/>
    </location>
</feature>
<keyword evidence="1" id="KW-0732">Signal</keyword>
<dbReference type="AlphaFoldDB" id="A0A183BQS7"/>
<accession>A0A183BQS7</accession>
<feature type="chain" id="PRO_5008146488" evidence="1">
    <location>
        <begin position="22"/>
        <end position="81"/>
    </location>
</feature>
<sequence length="81" mass="9001">MNNIPMILLLAFIVFIYPTLSKNLPVDPAIAFASVYDDGPVPGLMQREAPPECDKYTACPCLFIDCWLNIKAFCVKGYCVP</sequence>
<reference evidence="2" key="1">
    <citation type="submission" date="2013-12" db="EMBL/GenBank/DDBJ databases">
        <authorList>
            <person name="Aslett M."/>
        </authorList>
    </citation>
    <scope>NUCLEOTIDE SEQUENCE [LARGE SCALE GENOMIC DNA]</scope>
    <source>
        <strain evidence="2">Lindley</strain>
    </source>
</reference>
<dbReference type="Proteomes" id="UP000050741">
    <property type="component" value="Unassembled WGS sequence"/>
</dbReference>